<dbReference type="EMBL" id="AP018694">
    <property type="protein sequence ID" value="BBE19764.1"/>
    <property type="molecule type" value="Genomic_DNA"/>
</dbReference>
<dbReference type="Pfam" id="PF02926">
    <property type="entry name" value="THUMP"/>
    <property type="match status" value="1"/>
</dbReference>
<name>A0A5K7SET9_9BACT</name>
<feature type="domain" description="THUMP" evidence="4">
    <location>
        <begin position="45"/>
        <end position="156"/>
    </location>
</feature>
<accession>A0A5K7SET9</accession>
<evidence type="ECO:0000256" key="2">
    <source>
        <dbReference type="ARBA" id="ARBA00022679"/>
    </source>
</evidence>
<dbReference type="InterPro" id="IPR054170">
    <property type="entry name" value="RlmL_1st"/>
</dbReference>
<dbReference type="PANTHER" id="PTHR47313">
    <property type="entry name" value="RIBOSOMAL RNA LARGE SUBUNIT METHYLTRANSFERASE K/L"/>
    <property type="match status" value="1"/>
</dbReference>
<dbReference type="Pfam" id="PF22020">
    <property type="entry name" value="RlmL_1st"/>
    <property type="match status" value="1"/>
</dbReference>
<dbReference type="InterPro" id="IPR000241">
    <property type="entry name" value="RlmKL-like_Mtase"/>
</dbReference>
<evidence type="ECO:0000259" key="4">
    <source>
        <dbReference type="PROSITE" id="PS51165"/>
    </source>
</evidence>
<dbReference type="CDD" id="cd11715">
    <property type="entry name" value="THUMP_AdoMetMT"/>
    <property type="match status" value="1"/>
</dbReference>
<dbReference type="Proteomes" id="UP001193389">
    <property type="component" value="Chromosome"/>
</dbReference>
<reference evidence="5" key="1">
    <citation type="journal article" date="2020" name="Int. J. Syst. Evol. Microbiol.">
        <title>Aquipluma nitroreducens gen. nov. sp. nov., a novel facultatively anaerobic bacterium isolated from a freshwater lake.</title>
        <authorList>
            <person name="Watanabe M."/>
            <person name="Kojima H."/>
            <person name="Fukui M."/>
        </authorList>
    </citation>
    <scope>NUCLEOTIDE SEQUENCE</scope>
    <source>
        <strain evidence="5">MeG22</strain>
    </source>
</reference>
<organism evidence="5 6">
    <name type="scientific">Aquipluma nitroreducens</name>
    <dbReference type="NCBI Taxonomy" id="2010828"/>
    <lineage>
        <taxon>Bacteria</taxon>
        <taxon>Pseudomonadati</taxon>
        <taxon>Bacteroidota</taxon>
        <taxon>Bacteroidia</taxon>
        <taxon>Marinilabiliales</taxon>
        <taxon>Prolixibacteraceae</taxon>
        <taxon>Aquipluma</taxon>
    </lineage>
</organism>
<gene>
    <name evidence="5" type="ORF">AQPE_3952</name>
</gene>
<dbReference type="PROSITE" id="PS00092">
    <property type="entry name" value="N6_MTASE"/>
    <property type="match status" value="1"/>
</dbReference>
<dbReference type="Pfam" id="PF01170">
    <property type="entry name" value="UPF0020"/>
    <property type="match status" value="1"/>
</dbReference>
<dbReference type="InterPro" id="IPR004114">
    <property type="entry name" value="THUMP_dom"/>
</dbReference>
<dbReference type="GO" id="GO:0070043">
    <property type="term" value="F:rRNA (guanine-N7-)-methyltransferase activity"/>
    <property type="evidence" value="ECO:0007669"/>
    <property type="project" value="TreeGrafter"/>
</dbReference>
<evidence type="ECO:0000313" key="5">
    <source>
        <dbReference type="EMBL" id="BBE19764.1"/>
    </source>
</evidence>
<dbReference type="SMART" id="SM00981">
    <property type="entry name" value="THUMP"/>
    <property type="match status" value="1"/>
</dbReference>
<protein>
    <submittedName>
        <fullName evidence="5">Methyltransferase</fullName>
    </submittedName>
</protein>
<dbReference type="InterPro" id="IPR002052">
    <property type="entry name" value="DNA_methylase_N6_adenine_CS"/>
</dbReference>
<dbReference type="Gene3D" id="3.40.50.150">
    <property type="entry name" value="Vaccinia Virus protein VP39"/>
    <property type="match status" value="1"/>
</dbReference>
<dbReference type="KEGG" id="anf:AQPE_3952"/>
<keyword evidence="1 5" id="KW-0489">Methyltransferase</keyword>
<keyword evidence="2" id="KW-0808">Transferase</keyword>
<evidence type="ECO:0000256" key="3">
    <source>
        <dbReference type="PROSITE-ProRule" id="PRU00529"/>
    </source>
</evidence>
<dbReference type="AlphaFoldDB" id="A0A5K7SET9"/>
<evidence type="ECO:0000256" key="1">
    <source>
        <dbReference type="ARBA" id="ARBA00022603"/>
    </source>
</evidence>
<proteinExistence type="predicted"/>
<keyword evidence="6" id="KW-1185">Reference proteome</keyword>
<dbReference type="InterPro" id="IPR053943">
    <property type="entry name" value="RlmKL-like_Mtase_CS"/>
</dbReference>
<sequence length="386" mass="43491">MKNQNYTATTLAGLEEVLAQELIEIGADEVQIGRRSVYFSGDQKMLYKANYCLRTALRILVPIDSYKIYSVDDLYQRAKNFKWEELFDCDQTFAIQSTVFSDLFDNSMYASLKLKDAIVDRFRYKFDNRPNVDSKNPDVLINLHISAEYCTISLDSSGESLHKRGYRVGQNEAPMSEVLAAGLLRLSDWDCKSNLIDPMCGSGTIAIEAAMLANGIYPGSIRKSFGFKNWQSFNAELFKRMENEVQPAEQAPVRISASDILRRNIDIASKNADEAGVGSLIDFKISDFKVLEPASEKPFLLFNPPYGERLTPDDTNFYGMIGERLKHHYTNATVWIISTPQCLKSIGLRPSRKIPILNGSLECSFRKYELYSGSKKFVAGKDGAEA</sequence>
<dbReference type="RefSeq" id="WP_318347987.1">
    <property type="nucleotide sequence ID" value="NZ_AP018694.1"/>
</dbReference>
<dbReference type="PANTHER" id="PTHR47313:SF1">
    <property type="entry name" value="RIBOSOMAL RNA LARGE SUBUNIT METHYLTRANSFERASE K_L"/>
    <property type="match status" value="1"/>
</dbReference>
<dbReference type="PROSITE" id="PS51165">
    <property type="entry name" value="THUMP"/>
    <property type="match status" value="1"/>
</dbReference>
<dbReference type="SUPFAM" id="SSF53335">
    <property type="entry name" value="S-adenosyl-L-methionine-dependent methyltransferases"/>
    <property type="match status" value="1"/>
</dbReference>
<dbReference type="GO" id="GO:0008990">
    <property type="term" value="F:rRNA (guanine-N2-)-methyltransferase activity"/>
    <property type="evidence" value="ECO:0007669"/>
    <property type="project" value="TreeGrafter"/>
</dbReference>
<keyword evidence="3" id="KW-0694">RNA-binding</keyword>
<evidence type="ECO:0000313" key="6">
    <source>
        <dbReference type="Proteomes" id="UP001193389"/>
    </source>
</evidence>
<dbReference type="InterPro" id="IPR029063">
    <property type="entry name" value="SAM-dependent_MTases_sf"/>
</dbReference>
<dbReference type="GO" id="GO:0003723">
    <property type="term" value="F:RNA binding"/>
    <property type="evidence" value="ECO:0007669"/>
    <property type="project" value="UniProtKB-UniRule"/>
</dbReference>
<dbReference type="PROSITE" id="PS01261">
    <property type="entry name" value="UPF0020"/>
    <property type="match status" value="1"/>
</dbReference>
<dbReference type="Gene3D" id="3.30.2130.30">
    <property type="match status" value="1"/>
</dbReference>